<dbReference type="Proteomes" id="UP000009376">
    <property type="component" value="Unassembled WGS sequence"/>
</dbReference>
<proteinExistence type="predicted"/>
<dbReference type="EMBL" id="GG745606">
    <property type="protein sequence ID" value="EFD92349.1"/>
    <property type="molecule type" value="Genomic_DNA"/>
</dbReference>
<organism evidence="1 2">
    <name type="scientific">Candidatus Parvarchaeum acidophilus ARMAN-5</name>
    <dbReference type="NCBI Taxonomy" id="662762"/>
    <lineage>
        <taxon>Archaea</taxon>
        <taxon>Candidatus Parvarchaeota</taxon>
        <taxon>Candidatus Parvarchaeum</taxon>
    </lineage>
</organism>
<gene>
    <name evidence="1" type="ORF">BJBARM5_0938</name>
</gene>
<evidence type="ECO:0000313" key="1">
    <source>
        <dbReference type="EMBL" id="EFD92349.1"/>
    </source>
</evidence>
<protein>
    <submittedName>
        <fullName evidence="1">Uncharacterized protein</fullName>
    </submittedName>
</protein>
<evidence type="ECO:0000313" key="2">
    <source>
        <dbReference type="Proteomes" id="UP000009376"/>
    </source>
</evidence>
<sequence>MSELEKIDEARSRIEKLLSEVKLPHIIIKKYRVGDNLYSDGEYKFSKNDLILSSDNLSESGTKYPFLYNIVSSMEDFSDIKIYDKISERIYMSLYNDKVKFFFSDQNINEKKLLAVYDSANSLTKINSSELTNVSDDNIKLILSEVYLLNYLSREFSDYISDVQDK</sequence>
<dbReference type="AlphaFoldDB" id="D6GWR3"/>
<reference evidence="1 2" key="1">
    <citation type="journal article" date="2010" name="Proc. Natl. Acad. Sci. U.S.A.">
        <title>Enigmatic, ultrasmall, uncultivated Archaea.</title>
        <authorList>
            <person name="Baker B.J."/>
            <person name="Comolli L.R."/>
            <person name="Dick G.J."/>
            <person name="Hauser L.J."/>
            <person name="Hyatt D."/>
            <person name="Dill B.D."/>
            <person name="Land M.L."/>
            <person name="Verberkmoes N.C."/>
            <person name="Hettich R.L."/>
            <person name="Banfield J.F."/>
        </authorList>
    </citation>
    <scope>NUCLEOTIDE SEQUENCE [LARGE SCALE GENOMIC DNA]</scope>
</reference>
<accession>D6GWR3</accession>
<name>D6GWR3_PARA5</name>